<dbReference type="PANTHER" id="PTHR43798">
    <property type="entry name" value="MONOACYLGLYCEROL LIPASE"/>
    <property type="match status" value="1"/>
</dbReference>
<dbReference type="InterPro" id="IPR000639">
    <property type="entry name" value="Epox_hydrolase-like"/>
</dbReference>
<evidence type="ECO:0000259" key="2">
    <source>
        <dbReference type="Pfam" id="PF00561"/>
    </source>
</evidence>
<dbReference type="InterPro" id="IPR029058">
    <property type="entry name" value="AB_hydrolase_fold"/>
</dbReference>
<dbReference type="InterPro" id="IPR000073">
    <property type="entry name" value="AB_hydrolase_1"/>
</dbReference>
<dbReference type="AlphaFoldDB" id="A0A0A0K0R4"/>
<dbReference type="STRING" id="1385519.N801_16010"/>
<protein>
    <submittedName>
        <fullName evidence="3">Alpha/beta hydrolase</fullName>
    </submittedName>
</protein>
<keyword evidence="1 3" id="KW-0378">Hydrolase</keyword>
<evidence type="ECO:0000256" key="1">
    <source>
        <dbReference type="ARBA" id="ARBA00022801"/>
    </source>
</evidence>
<dbReference type="SUPFAM" id="SSF53474">
    <property type="entry name" value="alpha/beta-Hydrolases"/>
    <property type="match status" value="1"/>
</dbReference>
<dbReference type="PRINTS" id="PR00111">
    <property type="entry name" value="ABHYDROLASE"/>
</dbReference>
<proteinExistence type="predicted"/>
<dbReference type="Pfam" id="PF00561">
    <property type="entry name" value="Abhydrolase_1"/>
    <property type="match status" value="1"/>
</dbReference>
<name>A0A0A0K0R4_9MICO</name>
<dbReference type="InterPro" id="IPR050266">
    <property type="entry name" value="AB_hydrolase_sf"/>
</dbReference>
<dbReference type="GO" id="GO:0016020">
    <property type="term" value="C:membrane"/>
    <property type="evidence" value="ECO:0007669"/>
    <property type="project" value="TreeGrafter"/>
</dbReference>
<dbReference type="Gene3D" id="3.40.50.1820">
    <property type="entry name" value="alpha/beta hydrolase"/>
    <property type="match status" value="1"/>
</dbReference>
<organism evidence="3 4">
    <name type="scientific">Knoellia aerolata DSM 18566</name>
    <dbReference type="NCBI Taxonomy" id="1385519"/>
    <lineage>
        <taxon>Bacteria</taxon>
        <taxon>Bacillati</taxon>
        <taxon>Actinomycetota</taxon>
        <taxon>Actinomycetes</taxon>
        <taxon>Micrococcales</taxon>
        <taxon>Intrasporangiaceae</taxon>
        <taxon>Knoellia</taxon>
    </lineage>
</organism>
<dbReference type="EMBL" id="AVPL01000004">
    <property type="protein sequence ID" value="KGN42574.1"/>
    <property type="molecule type" value="Genomic_DNA"/>
</dbReference>
<dbReference type="PANTHER" id="PTHR43798:SF31">
    <property type="entry name" value="AB HYDROLASE SUPERFAMILY PROTEIN YCLE"/>
    <property type="match status" value="1"/>
</dbReference>
<dbReference type="Proteomes" id="UP000030013">
    <property type="component" value="Unassembled WGS sequence"/>
</dbReference>
<evidence type="ECO:0000313" key="4">
    <source>
        <dbReference type="Proteomes" id="UP000030013"/>
    </source>
</evidence>
<accession>A0A0A0K0R4</accession>
<keyword evidence="4" id="KW-1185">Reference proteome</keyword>
<dbReference type="GO" id="GO:0016787">
    <property type="term" value="F:hydrolase activity"/>
    <property type="evidence" value="ECO:0007669"/>
    <property type="project" value="UniProtKB-KW"/>
</dbReference>
<dbReference type="eggNOG" id="COG0596">
    <property type="taxonomic scope" value="Bacteria"/>
</dbReference>
<sequence length="234" mass="24903">MWAAVAAGLEATHRVVRPDLRGFGDTPLPGEAYADADDVAQLLDALGVTAATVVGASFGGRVALELAARHPDRVHSLVLVCPAYRGLEVTDPAVLAFGDREDELVEAGDVEAATELNVQFWLGPKASPDVRADLARMQRRAFEVQLAAGLVEPAPRPERVEVDPTALRVPTLVVAGAHDVAHHRDVATLLAREIPGAELVELPWAGHLPALERPDAMTDLLLDRLGRVPVSTVD</sequence>
<comment type="caution">
    <text evidence="3">The sequence shown here is derived from an EMBL/GenBank/DDBJ whole genome shotgun (WGS) entry which is preliminary data.</text>
</comment>
<feature type="domain" description="AB hydrolase-1" evidence="2">
    <location>
        <begin position="1"/>
        <end position="214"/>
    </location>
</feature>
<gene>
    <name evidence="3" type="ORF">N801_16010</name>
</gene>
<evidence type="ECO:0000313" key="3">
    <source>
        <dbReference type="EMBL" id="KGN42574.1"/>
    </source>
</evidence>
<reference evidence="3 4" key="1">
    <citation type="submission" date="2013-08" db="EMBL/GenBank/DDBJ databases">
        <title>The genome sequence of Knoellia aerolata.</title>
        <authorList>
            <person name="Zhu W."/>
            <person name="Wang G."/>
        </authorList>
    </citation>
    <scope>NUCLEOTIDE SEQUENCE [LARGE SCALE GENOMIC DNA]</scope>
    <source>
        <strain evidence="3 4">DSM 18566</strain>
    </source>
</reference>
<dbReference type="PRINTS" id="PR00412">
    <property type="entry name" value="EPOXHYDRLASE"/>
</dbReference>
<dbReference type="OrthoDB" id="27092at2"/>